<dbReference type="PANTHER" id="PTHR30562:SF1">
    <property type="entry name" value="UVRABC SYSTEM PROTEIN C"/>
    <property type="match status" value="1"/>
</dbReference>
<dbReference type="InterPro" id="IPR036876">
    <property type="entry name" value="UVR_dom_sf"/>
</dbReference>
<comment type="caution">
    <text evidence="10">The sequence shown here is derived from an EMBL/GenBank/DDBJ whole genome shotgun (WGS) entry which is preliminary data.</text>
</comment>
<dbReference type="InterPro" id="IPR004791">
    <property type="entry name" value="UvrC"/>
</dbReference>
<dbReference type="Proteomes" id="UP001170959">
    <property type="component" value="Unassembled WGS sequence"/>
</dbReference>
<feature type="domain" description="UvrC family homology region profile" evidence="9">
    <location>
        <begin position="332"/>
        <end position="472"/>
    </location>
</feature>
<proteinExistence type="inferred from homology"/>
<keyword evidence="4 7" id="KW-0267">Excision nuclease</keyword>
<evidence type="ECO:0000256" key="5">
    <source>
        <dbReference type="ARBA" id="ARBA00023204"/>
    </source>
</evidence>
<evidence type="ECO:0000256" key="6">
    <source>
        <dbReference type="ARBA" id="ARBA00023236"/>
    </source>
</evidence>
<dbReference type="GO" id="GO:0003677">
    <property type="term" value="F:DNA binding"/>
    <property type="evidence" value="ECO:0007669"/>
    <property type="project" value="UniProtKB-UniRule"/>
</dbReference>
<keyword evidence="6 7" id="KW-0742">SOS response</keyword>
<dbReference type="InterPro" id="IPR010994">
    <property type="entry name" value="RuvA_2-like"/>
</dbReference>
<dbReference type="GO" id="GO:0009432">
    <property type="term" value="P:SOS response"/>
    <property type="evidence" value="ECO:0007669"/>
    <property type="project" value="UniProtKB-UniRule"/>
</dbReference>
<dbReference type="InterPro" id="IPR050066">
    <property type="entry name" value="UvrABC_protein_C"/>
</dbReference>
<keyword evidence="5 7" id="KW-0234">DNA repair</keyword>
<dbReference type="SMART" id="SM00465">
    <property type="entry name" value="GIYc"/>
    <property type="match status" value="1"/>
</dbReference>
<dbReference type="Pfam" id="PF08459">
    <property type="entry name" value="UvrC_RNaseH_dom"/>
    <property type="match status" value="1"/>
</dbReference>
<comment type="subcellular location">
    <subcellularLocation>
        <location evidence="7">Cytoplasm</location>
    </subcellularLocation>
</comment>
<dbReference type="InterPro" id="IPR000305">
    <property type="entry name" value="GIY-YIG_endonuc"/>
</dbReference>
<dbReference type="Gene3D" id="1.10.150.20">
    <property type="entry name" value="5' to 3' exonuclease, C-terminal subdomain"/>
    <property type="match status" value="1"/>
</dbReference>
<dbReference type="InterPro" id="IPR038476">
    <property type="entry name" value="UvrC_RNase_H_dom_sf"/>
</dbReference>
<dbReference type="InterPro" id="IPR001162">
    <property type="entry name" value="UvrC_RNase_H_dom"/>
</dbReference>
<protein>
    <recommendedName>
        <fullName evidence="7">UvrABC system protein C</fullName>
        <shortName evidence="7">Protein UvrC</shortName>
    </recommendedName>
    <alternativeName>
        <fullName evidence="7">Excinuclease ABC subunit C</fullName>
    </alternativeName>
</protein>
<dbReference type="NCBIfam" id="TIGR00194">
    <property type="entry name" value="uvrC"/>
    <property type="match status" value="1"/>
</dbReference>
<dbReference type="AlphaFoldDB" id="A0AAJ1QEG7"/>
<comment type="subunit">
    <text evidence="7">Interacts with UvrB in an incision complex.</text>
</comment>
<evidence type="ECO:0000256" key="1">
    <source>
        <dbReference type="ARBA" id="ARBA00022490"/>
    </source>
</evidence>
<dbReference type="PANTHER" id="PTHR30562">
    <property type="entry name" value="UVRC/OXIDOREDUCTASE"/>
    <property type="match status" value="1"/>
</dbReference>
<reference evidence="10" key="2">
    <citation type="journal article" date="2022" name="Sci. Total Environ.">
        <title>Prevalence, transmission, and molecular epidemiology of tet(X)-positive bacteria among humans, animals, and environmental niches in China: An epidemiological, and genomic-based study.</title>
        <authorList>
            <person name="Dong N."/>
            <person name="Zeng Y."/>
            <person name="Cai C."/>
            <person name="Sun C."/>
            <person name="Lu J."/>
            <person name="Liu C."/>
            <person name="Zhou H."/>
            <person name="Sun Q."/>
            <person name="Shu L."/>
            <person name="Wang H."/>
            <person name="Wang Y."/>
            <person name="Wang S."/>
            <person name="Wu C."/>
            <person name="Chan E.W."/>
            <person name="Chen G."/>
            <person name="Shen Z."/>
            <person name="Chen S."/>
            <person name="Zhang R."/>
        </authorList>
    </citation>
    <scope>NUCLEOTIDE SEQUENCE</scope>
    <source>
        <strain evidence="10">R655-4</strain>
    </source>
</reference>
<evidence type="ECO:0000256" key="4">
    <source>
        <dbReference type="ARBA" id="ARBA00022881"/>
    </source>
</evidence>
<evidence type="ECO:0000259" key="9">
    <source>
        <dbReference type="PROSITE" id="PS50165"/>
    </source>
</evidence>
<dbReference type="EMBL" id="JACAGJ010000004">
    <property type="protein sequence ID" value="MDM1072554.1"/>
    <property type="molecule type" value="Genomic_DNA"/>
</dbReference>
<dbReference type="InterPro" id="IPR035901">
    <property type="entry name" value="GIY-YIG_endonuc_sf"/>
</dbReference>
<dbReference type="SUPFAM" id="SSF46600">
    <property type="entry name" value="C-terminal UvrC-binding domain of UvrB"/>
    <property type="match status" value="1"/>
</dbReference>
<dbReference type="GO" id="GO:0006289">
    <property type="term" value="P:nucleotide-excision repair"/>
    <property type="evidence" value="ECO:0007669"/>
    <property type="project" value="UniProtKB-UniRule"/>
</dbReference>
<dbReference type="Pfam" id="PF22920">
    <property type="entry name" value="UvrC_RNaseH"/>
    <property type="match status" value="1"/>
</dbReference>
<dbReference type="InterPro" id="IPR047296">
    <property type="entry name" value="GIY-YIG_UvrC_Cho"/>
</dbReference>
<sequence length="602" mass="70062">MNENVKLKLASLPETPGVYQYYNKKGDLLYIGKAKNLKRRVNSYFNKQHDSKRLRVLVSNIETIETINVNSEYDALLLENNLIKEHQPRYNILLRDDKTYPWICIKNERFPRIFSTRNVIKDGSEYFGPYSNVKTMKVLLSLIKELYPIRTCSYDLSEKNIEQHKFKVCLEYHIGNCLGPCEGFQSEEEYNEQITAIRNIIKGEFNEAKQYLINQMTKYAVDLKFEKAQIVKEKIEALQHYQARSTIVSPTITNVDVFSISSDEEYAYVNFMKIYHGAIIQSHTEEWKKKLDETDEDLLERAIIDFSERFNLTSKEIYVPFELSLEIPFRKITVPKIGEKKHIVDLSLKNTRIYRLEQLKQTKIVDPDRHTNRIMNQMKVDLRLPEEPRHIEGFDNSNIQGTNPVSACVVFKNGKPSKKDYRIFNVKTVEGPNDFATMEEVIERRYSRILAEGESLPQLILIDGGKGQLSSALKSIDRLGLRGKVSVIGIAKRLEEIYYPDDPYPLYLDKNSETLKVLQHVRDESHRFGITRHRNRRSKNAYNSVLEEIEGIGPQTIKELLTNFKSVERIKNASLLELTDLIGKSKAKKIKDYFSNDEKSTN</sequence>
<dbReference type="Pfam" id="PF01541">
    <property type="entry name" value="GIY-YIG"/>
    <property type="match status" value="1"/>
</dbReference>
<keyword evidence="1 7" id="KW-0963">Cytoplasm</keyword>
<evidence type="ECO:0000313" key="11">
    <source>
        <dbReference type="Proteomes" id="UP001170959"/>
    </source>
</evidence>
<dbReference type="GO" id="GO:0009380">
    <property type="term" value="C:excinuclease repair complex"/>
    <property type="evidence" value="ECO:0007669"/>
    <property type="project" value="InterPro"/>
</dbReference>
<keyword evidence="2 7" id="KW-0227">DNA damage</keyword>
<dbReference type="GO" id="GO:0005737">
    <property type="term" value="C:cytoplasm"/>
    <property type="evidence" value="ECO:0007669"/>
    <property type="project" value="UniProtKB-SubCell"/>
</dbReference>
<dbReference type="Pfam" id="PF14520">
    <property type="entry name" value="HHH_5"/>
    <property type="match status" value="1"/>
</dbReference>
<gene>
    <name evidence="7 10" type="primary">uvrC</name>
    <name evidence="10" type="ORF">HX001_08630</name>
</gene>
<evidence type="ECO:0000256" key="7">
    <source>
        <dbReference type="HAMAP-Rule" id="MF_00203"/>
    </source>
</evidence>
<dbReference type="HAMAP" id="MF_00203">
    <property type="entry name" value="UvrC"/>
    <property type="match status" value="1"/>
</dbReference>
<comment type="similarity">
    <text evidence="7">Belongs to the UvrC family.</text>
</comment>
<dbReference type="PROSITE" id="PS50165">
    <property type="entry name" value="UVRC"/>
    <property type="match status" value="1"/>
</dbReference>
<organism evidence="10 11">
    <name type="scientific">Empedobacter brevis</name>
    <dbReference type="NCBI Taxonomy" id="247"/>
    <lineage>
        <taxon>Bacteria</taxon>
        <taxon>Pseudomonadati</taxon>
        <taxon>Bacteroidota</taxon>
        <taxon>Flavobacteriia</taxon>
        <taxon>Flavobacteriales</taxon>
        <taxon>Weeksellaceae</taxon>
        <taxon>Empedobacter</taxon>
    </lineage>
</organism>
<evidence type="ECO:0000259" key="8">
    <source>
        <dbReference type="PROSITE" id="PS50164"/>
    </source>
</evidence>
<dbReference type="Gene3D" id="3.40.1440.10">
    <property type="entry name" value="GIY-YIG endonuclease"/>
    <property type="match status" value="1"/>
</dbReference>
<evidence type="ECO:0000256" key="2">
    <source>
        <dbReference type="ARBA" id="ARBA00022763"/>
    </source>
</evidence>
<dbReference type="PROSITE" id="PS50164">
    <property type="entry name" value="GIY_YIG"/>
    <property type="match status" value="1"/>
</dbReference>
<evidence type="ECO:0000313" key="10">
    <source>
        <dbReference type="EMBL" id="MDM1072554.1"/>
    </source>
</evidence>
<dbReference type="CDD" id="cd10434">
    <property type="entry name" value="GIY-YIG_UvrC_Cho"/>
    <property type="match status" value="1"/>
</dbReference>
<dbReference type="GO" id="GO:0009381">
    <property type="term" value="F:excinuclease ABC activity"/>
    <property type="evidence" value="ECO:0007669"/>
    <property type="project" value="UniProtKB-UniRule"/>
</dbReference>
<reference evidence="10" key="1">
    <citation type="submission" date="2020-06" db="EMBL/GenBank/DDBJ databases">
        <authorList>
            <person name="Dong N."/>
        </authorList>
    </citation>
    <scope>NUCLEOTIDE SEQUENCE</scope>
    <source>
        <strain evidence="10">R655-4</strain>
    </source>
</reference>
<dbReference type="SUPFAM" id="SSF47781">
    <property type="entry name" value="RuvA domain 2-like"/>
    <property type="match status" value="1"/>
</dbReference>
<dbReference type="Gene3D" id="3.30.420.340">
    <property type="entry name" value="UvrC, RNAse H endonuclease domain"/>
    <property type="match status" value="1"/>
</dbReference>
<evidence type="ECO:0000256" key="3">
    <source>
        <dbReference type="ARBA" id="ARBA00022769"/>
    </source>
</evidence>
<name>A0AAJ1QEG7_9FLAO</name>
<dbReference type="SUPFAM" id="SSF82771">
    <property type="entry name" value="GIY-YIG endonuclease"/>
    <property type="match status" value="1"/>
</dbReference>
<dbReference type="RefSeq" id="WP_286492952.1">
    <property type="nucleotide sequence ID" value="NZ_JACAGJ010000004.1"/>
</dbReference>
<keyword evidence="3 7" id="KW-0228">DNA excision</keyword>
<feature type="domain" description="GIY-YIG" evidence="8">
    <location>
        <begin position="14"/>
        <end position="92"/>
    </location>
</feature>
<comment type="function">
    <text evidence="7">The UvrABC repair system catalyzes the recognition and processing of DNA lesions. UvrC both incises the 5' and 3' sides of the lesion. The N-terminal half is responsible for the 3' incision and the C-terminal half is responsible for the 5' incision.</text>
</comment>
<dbReference type="FunFam" id="3.40.1440.10:FF:000001">
    <property type="entry name" value="UvrABC system protein C"/>
    <property type="match status" value="1"/>
</dbReference>
<accession>A0AAJ1QEG7</accession>